<dbReference type="Proteomes" id="UP000053095">
    <property type="component" value="Unassembled WGS sequence"/>
</dbReference>
<proteinExistence type="predicted"/>
<feature type="compositionally biased region" description="Acidic residues" evidence="1">
    <location>
        <begin position="166"/>
        <end position="196"/>
    </location>
</feature>
<dbReference type="EMBL" id="DF933829">
    <property type="protein sequence ID" value="GAM38589.1"/>
    <property type="molecule type" value="Genomic_DNA"/>
</dbReference>
<feature type="compositionally biased region" description="Acidic residues" evidence="1">
    <location>
        <begin position="221"/>
        <end position="234"/>
    </location>
</feature>
<gene>
    <name evidence="2" type="ORF">TCE0_033f09431</name>
</gene>
<dbReference type="AlphaFoldDB" id="A0A6V8HC89"/>
<feature type="compositionally biased region" description="Basic and acidic residues" evidence="1">
    <location>
        <begin position="197"/>
        <end position="206"/>
    </location>
</feature>
<evidence type="ECO:0000313" key="3">
    <source>
        <dbReference type="Proteomes" id="UP000053095"/>
    </source>
</evidence>
<evidence type="ECO:0000256" key="1">
    <source>
        <dbReference type="SAM" id="MobiDB-lite"/>
    </source>
</evidence>
<comment type="caution">
    <text evidence="2">The sequence shown here is derived from an EMBL/GenBank/DDBJ whole genome shotgun (WGS) entry which is preliminary data.</text>
</comment>
<evidence type="ECO:0000313" key="2">
    <source>
        <dbReference type="EMBL" id="GAM38589.1"/>
    </source>
</evidence>
<name>A0A6V8HC89_TALPI</name>
<keyword evidence="3" id="KW-1185">Reference proteome</keyword>
<protein>
    <submittedName>
        <fullName evidence="2">Uncharacterized protein</fullName>
    </submittedName>
</protein>
<dbReference type="Pfam" id="PF12511">
    <property type="entry name" value="DUF3716"/>
    <property type="match status" value="1"/>
</dbReference>
<organism evidence="2 3">
    <name type="scientific">Talaromyces pinophilus</name>
    <name type="common">Penicillium pinophilum</name>
    <dbReference type="NCBI Taxonomy" id="128442"/>
    <lineage>
        <taxon>Eukaryota</taxon>
        <taxon>Fungi</taxon>
        <taxon>Dikarya</taxon>
        <taxon>Ascomycota</taxon>
        <taxon>Pezizomycotina</taxon>
        <taxon>Eurotiomycetes</taxon>
        <taxon>Eurotiomycetidae</taxon>
        <taxon>Eurotiales</taxon>
        <taxon>Trichocomaceae</taxon>
        <taxon>Talaromyces</taxon>
        <taxon>Talaromyces sect. Talaromyces</taxon>
    </lineage>
</organism>
<accession>A0A6V8HC89</accession>
<reference evidence="3" key="1">
    <citation type="journal article" date="2015" name="Genome Announc.">
        <title>Draft genome sequence of Talaromyces cellulolyticus strain Y-94, a source of lignocellulosic biomass-degrading enzymes.</title>
        <authorList>
            <person name="Fujii T."/>
            <person name="Koike H."/>
            <person name="Sawayama S."/>
            <person name="Yano S."/>
            <person name="Inoue H."/>
        </authorList>
    </citation>
    <scope>NUCLEOTIDE SEQUENCE [LARGE SCALE GENOMIC DNA]</scope>
    <source>
        <strain evidence="3">Y-94</strain>
    </source>
</reference>
<dbReference type="InterPro" id="IPR022190">
    <property type="entry name" value="DUF3716"/>
</dbReference>
<feature type="region of interest" description="Disordered" evidence="1">
    <location>
        <begin position="158"/>
        <end position="274"/>
    </location>
</feature>
<sequence length="274" mass="30736">MAKQTKVNSSGRRRNTQAGQGLVTSIADIDLSHCGGNLTNPVRDLEWLAPHAQELNTSYRRKAAKIYTHGAAADLAPCSRCASGKGPFQKCVIAWDEQGYISNGNCANCYWFHKTSSCSRRYVLPCQALYDKGLDLGEFEEACRIHCDGEHIIAGNAAAHHHADEPSDEEEESSEEGDEDDEDDEADEDDEDDEGDDNKYHYDRYHSINHLSEYEVNGSYEVEEAEEDDDDDGTEANHYAQPRNKKRKADDDEEYKPSKAKKARGFTPVNYCRA</sequence>